<evidence type="ECO:0000313" key="2">
    <source>
        <dbReference type="EMBL" id="KNZ55958.1"/>
    </source>
</evidence>
<accession>A0A0L6V5D4</accession>
<keyword evidence="3" id="KW-1185">Reference proteome</keyword>
<feature type="region of interest" description="Disordered" evidence="1">
    <location>
        <begin position="343"/>
        <end position="372"/>
    </location>
</feature>
<organism evidence="2 3">
    <name type="scientific">Puccinia sorghi</name>
    <dbReference type="NCBI Taxonomy" id="27349"/>
    <lineage>
        <taxon>Eukaryota</taxon>
        <taxon>Fungi</taxon>
        <taxon>Dikarya</taxon>
        <taxon>Basidiomycota</taxon>
        <taxon>Pucciniomycotina</taxon>
        <taxon>Pucciniomycetes</taxon>
        <taxon>Pucciniales</taxon>
        <taxon>Pucciniaceae</taxon>
        <taxon>Puccinia</taxon>
    </lineage>
</organism>
<evidence type="ECO:0000256" key="1">
    <source>
        <dbReference type="SAM" id="MobiDB-lite"/>
    </source>
</evidence>
<dbReference type="EMBL" id="LAVV01007430">
    <property type="protein sequence ID" value="KNZ55958.1"/>
    <property type="molecule type" value="Genomic_DNA"/>
</dbReference>
<dbReference type="Proteomes" id="UP000037035">
    <property type="component" value="Unassembled WGS sequence"/>
</dbReference>
<dbReference type="AlphaFoldDB" id="A0A0L6V5D4"/>
<evidence type="ECO:0000313" key="3">
    <source>
        <dbReference type="Proteomes" id="UP000037035"/>
    </source>
</evidence>
<evidence type="ECO:0008006" key="4">
    <source>
        <dbReference type="Google" id="ProtNLM"/>
    </source>
</evidence>
<gene>
    <name evidence="2" type="ORF">VP01_2534g1</name>
</gene>
<sequence>MDAMDPSISFSQPEPNPPPNLPTSSQPPYAPHIQNFPPTSTSSSSREKLLADGSNYQKWAQRISELASAFIYDTSFFNKPNNLSIHSKKVGFAIILNSVHESLEDELSLHKSCHEIFVFLKAQFLSICQTAQLSMFIVLQDLKPDSFVDTVACGAAMRDMVLDLKDLKVESTSDLILGILLQITLQDGPVKSKFAQPVENIINSSPTATKPPFNNLLKILYSVKRHFYFSNPSKSHALVSNPPNNFNLSVAESPLSPRVGMSQLMPPRPATATYASSQDFDKQNFLIRKSLFCCQVIIPCLKDIPIAILLLTHFHLTARLSYLQSLPRAPAPILIPPGIFPPQSQFTSHQSNSYQAKQSQSKVNQQPAQGEG</sequence>
<dbReference type="OrthoDB" id="10522609at2759"/>
<name>A0A0L6V5D4_9BASI</name>
<dbReference type="VEuPathDB" id="FungiDB:VP01_2534g1"/>
<reference evidence="2 3" key="1">
    <citation type="submission" date="2015-08" db="EMBL/GenBank/DDBJ databases">
        <title>Next Generation Sequencing and Analysis of the Genome of Puccinia sorghi L Schw, the Causal Agent of Maize Common Rust.</title>
        <authorList>
            <person name="Rochi L."/>
            <person name="Burguener G."/>
            <person name="Darino M."/>
            <person name="Turjanski A."/>
            <person name="Kreff E."/>
            <person name="Dieguez M.J."/>
            <person name="Sacco F."/>
        </authorList>
    </citation>
    <scope>NUCLEOTIDE SEQUENCE [LARGE SCALE GENOMIC DNA]</scope>
    <source>
        <strain evidence="2 3">RO10H11247</strain>
    </source>
</reference>
<comment type="caution">
    <text evidence="2">The sequence shown here is derived from an EMBL/GenBank/DDBJ whole genome shotgun (WGS) entry which is preliminary data.</text>
</comment>
<protein>
    <recommendedName>
        <fullName evidence="4">Retrotransposon Copia-like N-terminal domain-containing protein</fullName>
    </recommendedName>
</protein>
<proteinExistence type="predicted"/>
<feature type="region of interest" description="Disordered" evidence="1">
    <location>
        <begin position="1"/>
        <end position="47"/>
    </location>
</feature>